<gene>
    <name evidence="2" type="ORF">GCM10023156_24400</name>
</gene>
<evidence type="ECO:0000313" key="3">
    <source>
        <dbReference type="Proteomes" id="UP001500840"/>
    </source>
</evidence>
<protein>
    <submittedName>
        <fullName evidence="2">Uncharacterized protein</fullName>
    </submittedName>
</protein>
<feature type="transmembrane region" description="Helical" evidence="1">
    <location>
        <begin position="12"/>
        <end position="31"/>
    </location>
</feature>
<dbReference type="Proteomes" id="UP001500840">
    <property type="component" value="Unassembled WGS sequence"/>
</dbReference>
<dbReference type="RefSeq" id="WP_345322343.1">
    <property type="nucleotide sequence ID" value="NZ_BAABGA010000030.1"/>
</dbReference>
<dbReference type="InterPro" id="IPR012902">
    <property type="entry name" value="N_methyl_site"/>
</dbReference>
<sequence>MNRHHQGHTLIELIVSMAAGSTLLGLAMGLVHQTMTMSNVSSKRASHDRDSQRLVEQFRWDVHHSDDVRSTAESFVVVRNDGHMVDYRSEGNDVIRREHRDGNTMRRESYTLAESYVATFSKKQDQQQATLEIRFVPDQRGYSERVDRQITASAGRYRRLVNLGDREDAVTRAQESP</sequence>
<evidence type="ECO:0000313" key="2">
    <source>
        <dbReference type="EMBL" id="GAA4453412.1"/>
    </source>
</evidence>
<accession>A0ABP8MN73</accession>
<comment type="caution">
    <text evidence="2">The sequence shown here is derived from an EMBL/GenBank/DDBJ whole genome shotgun (WGS) entry which is preliminary data.</text>
</comment>
<evidence type="ECO:0000256" key="1">
    <source>
        <dbReference type="SAM" id="Phobius"/>
    </source>
</evidence>
<keyword evidence="1" id="KW-0472">Membrane</keyword>
<keyword evidence="1" id="KW-1133">Transmembrane helix</keyword>
<name>A0ABP8MN73_9BACT</name>
<reference evidence="3" key="1">
    <citation type="journal article" date="2019" name="Int. J. Syst. Evol. Microbiol.">
        <title>The Global Catalogue of Microorganisms (GCM) 10K type strain sequencing project: providing services to taxonomists for standard genome sequencing and annotation.</title>
        <authorList>
            <consortium name="The Broad Institute Genomics Platform"/>
            <consortium name="The Broad Institute Genome Sequencing Center for Infectious Disease"/>
            <person name="Wu L."/>
            <person name="Ma J."/>
        </authorList>
    </citation>
    <scope>NUCLEOTIDE SEQUENCE [LARGE SCALE GENOMIC DNA]</scope>
    <source>
        <strain evidence="3">JCM 17759</strain>
    </source>
</reference>
<keyword evidence="3" id="KW-1185">Reference proteome</keyword>
<dbReference type="EMBL" id="BAABGA010000030">
    <property type="protein sequence ID" value="GAA4453412.1"/>
    <property type="molecule type" value="Genomic_DNA"/>
</dbReference>
<organism evidence="2 3">
    <name type="scientific">Novipirellula rosea</name>
    <dbReference type="NCBI Taxonomy" id="1031540"/>
    <lineage>
        <taxon>Bacteria</taxon>
        <taxon>Pseudomonadati</taxon>
        <taxon>Planctomycetota</taxon>
        <taxon>Planctomycetia</taxon>
        <taxon>Pirellulales</taxon>
        <taxon>Pirellulaceae</taxon>
        <taxon>Novipirellula</taxon>
    </lineage>
</organism>
<keyword evidence="1" id="KW-0812">Transmembrane</keyword>
<dbReference type="Pfam" id="PF07963">
    <property type="entry name" value="N_methyl"/>
    <property type="match status" value="1"/>
</dbReference>
<proteinExistence type="predicted"/>